<evidence type="ECO:0000313" key="3">
    <source>
        <dbReference type="Proteomes" id="UP001594288"/>
    </source>
</evidence>
<dbReference type="SUPFAM" id="SSF51126">
    <property type="entry name" value="Pectin lyase-like"/>
    <property type="match status" value="1"/>
</dbReference>
<dbReference type="InterPro" id="IPR012334">
    <property type="entry name" value="Pectin_lyas_fold"/>
</dbReference>
<dbReference type="SMART" id="SM00710">
    <property type="entry name" value="PbH1"/>
    <property type="match status" value="3"/>
</dbReference>
<dbReference type="Gene3D" id="2.160.20.10">
    <property type="entry name" value="Single-stranded right-handed beta-helix, Pectin lyase-like"/>
    <property type="match status" value="1"/>
</dbReference>
<organism evidence="2 3">
    <name type="scientific">Eiseniibacteriota bacterium</name>
    <dbReference type="NCBI Taxonomy" id="2212470"/>
    <lineage>
        <taxon>Bacteria</taxon>
        <taxon>Candidatus Eiseniibacteriota</taxon>
    </lineage>
</organism>
<dbReference type="InterPro" id="IPR011050">
    <property type="entry name" value="Pectin_lyase_fold/virulence"/>
</dbReference>
<dbReference type="EMBL" id="JBHPEI010000007">
    <property type="protein sequence ID" value="MFC1799453.1"/>
    <property type="molecule type" value="Genomic_DNA"/>
</dbReference>
<dbReference type="Proteomes" id="UP001594288">
    <property type="component" value="Unassembled WGS sequence"/>
</dbReference>
<accession>A0ABV6YN43</accession>
<name>A0ABV6YN43_UNCEI</name>
<dbReference type="InterPro" id="IPR006626">
    <property type="entry name" value="PbH1"/>
</dbReference>
<keyword evidence="1" id="KW-0732">Signal</keyword>
<evidence type="ECO:0000256" key="1">
    <source>
        <dbReference type="SAM" id="SignalP"/>
    </source>
</evidence>
<feature type="chain" id="PRO_5045101377" description="Right handed beta helix domain-containing protein" evidence="1">
    <location>
        <begin position="22"/>
        <end position="336"/>
    </location>
</feature>
<proteinExistence type="predicted"/>
<sequence>MKSWLLVMVAVCLVLPGVSSARTWYVNPDGTGDTTGLQVAIGWASWGDTVLVAAGTYGTVNLKAGVTVISEEGADRTFLDAGGNISAVTASTHDSAEITGFTIMNARWIGIHVSGSYELGPLVIKRNRILDCGWEGEGGINVGGTSALIESNYVDCPNAVYAVEVSTGSPPGVTIAVNGNAIKGSREGVRASGHISIEGNLIINCTYGVTGGDIAVQSNTIVNCGTGIEGAFGPLSHNIITQCGKAIDWSIGAVPAIACNDLWDNTQDYAYEPAPTDIHVDPLFCDPESGDYRLQACSPCVDVPDCGLIGAFGVGCPCGGVSTERASWGAIKSTYR</sequence>
<evidence type="ECO:0008006" key="4">
    <source>
        <dbReference type="Google" id="ProtNLM"/>
    </source>
</evidence>
<evidence type="ECO:0000313" key="2">
    <source>
        <dbReference type="EMBL" id="MFC1799453.1"/>
    </source>
</evidence>
<keyword evidence="3" id="KW-1185">Reference proteome</keyword>
<reference evidence="2 3" key="1">
    <citation type="submission" date="2024-09" db="EMBL/GenBank/DDBJ databases">
        <authorList>
            <person name="D'Angelo T."/>
        </authorList>
    </citation>
    <scope>NUCLEOTIDE SEQUENCE [LARGE SCALE GENOMIC DNA]</scope>
    <source>
        <strain evidence="2">SAG AM-311-F02</strain>
    </source>
</reference>
<gene>
    <name evidence="2" type="ORF">ACFL2Z_00870</name>
</gene>
<feature type="signal peptide" evidence="1">
    <location>
        <begin position="1"/>
        <end position="21"/>
    </location>
</feature>
<protein>
    <recommendedName>
        <fullName evidence="4">Right handed beta helix domain-containing protein</fullName>
    </recommendedName>
</protein>
<comment type="caution">
    <text evidence="2">The sequence shown here is derived from an EMBL/GenBank/DDBJ whole genome shotgun (WGS) entry which is preliminary data.</text>
</comment>